<protein>
    <submittedName>
        <fullName evidence="2">Uncharacterized protein</fullName>
    </submittedName>
</protein>
<keyword evidence="1" id="KW-0472">Membrane</keyword>
<evidence type="ECO:0000313" key="2">
    <source>
        <dbReference type="EMBL" id="MBC5778158.1"/>
    </source>
</evidence>
<organism evidence="2 3">
    <name type="scientific">Blautia difficilis</name>
    <dbReference type="NCBI Taxonomy" id="2763027"/>
    <lineage>
        <taxon>Bacteria</taxon>
        <taxon>Bacillati</taxon>
        <taxon>Bacillota</taxon>
        <taxon>Clostridia</taxon>
        <taxon>Lachnospirales</taxon>
        <taxon>Lachnospiraceae</taxon>
        <taxon>Blautia</taxon>
    </lineage>
</organism>
<keyword evidence="1" id="KW-0812">Transmembrane</keyword>
<comment type="caution">
    <text evidence="2">The sequence shown here is derived from an EMBL/GenBank/DDBJ whole genome shotgun (WGS) entry which is preliminary data.</text>
</comment>
<name>A0ABR7IE56_9FIRM</name>
<dbReference type="Proteomes" id="UP000649826">
    <property type="component" value="Unassembled WGS sequence"/>
</dbReference>
<dbReference type="EMBL" id="JACOQG010000001">
    <property type="protein sequence ID" value="MBC5778158.1"/>
    <property type="molecule type" value="Genomic_DNA"/>
</dbReference>
<reference evidence="2 3" key="1">
    <citation type="submission" date="2020-08" db="EMBL/GenBank/DDBJ databases">
        <title>Genome public.</title>
        <authorList>
            <person name="Liu C."/>
            <person name="Sun Q."/>
        </authorList>
    </citation>
    <scope>NUCLEOTIDE SEQUENCE [LARGE SCALE GENOMIC DNA]</scope>
    <source>
        <strain evidence="2 3">M29</strain>
    </source>
</reference>
<feature type="transmembrane region" description="Helical" evidence="1">
    <location>
        <begin position="35"/>
        <end position="58"/>
    </location>
</feature>
<evidence type="ECO:0000256" key="1">
    <source>
        <dbReference type="SAM" id="Phobius"/>
    </source>
</evidence>
<gene>
    <name evidence="2" type="ORF">H8Z82_00455</name>
</gene>
<keyword evidence="3" id="KW-1185">Reference proteome</keyword>
<dbReference type="RefSeq" id="WP_186993919.1">
    <property type="nucleotide sequence ID" value="NZ_JACOQG010000001.1"/>
</dbReference>
<sequence length="124" mass="14006">MSEASAETLIIAVAAMIEENNKAMLSDLSSMQLSLFLFCIKHLFITFLILIPICEFLGASSDYLLTGKERNSNQSTLSEDSEWLALIHQLPHDAQLEFRGELKGYIKCLKRQEEDTVEPLKKAK</sequence>
<evidence type="ECO:0000313" key="3">
    <source>
        <dbReference type="Proteomes" id="UP000649826"/>
    </source>
</evidence>
<keyword evidence="1" id="KW-1133">Transmembrane helix</keyword>
<accession>A0ABR7IE56</accession>
<proteinExistence type="predicted"/>